<proteinExistence type="predicted"/>
<evidence type="ECO:0000313" key="2">
    <source>
        <dbReference type="Proteomes" id="UP000800092"/>
    </source>
</evidence>
<sequence>MLRRGDAWTTCLFPLSSTLTAGGFHVTLSWELSDATARFLLRFRSLYLCNSNVFTERYSKRTYCSPSEDIASPPYSRHRVLTSVLLMHTETIWFDLYPVPPTQQLIQLEHADSAQ</sequence>
<name>A0A6A6H2R1_VIRVR</name>
<protein>
    <submittedName>
        <fullName evidence="1">Uncharacterized protein</fullName>
    </submittedName>
</protein>
<keyword evidence="2" id="KW-1185">Reference proteome</keyword>
<dbReference type="Proteomes" id="UP000800092">
    <property type="component" value="Unassembled WGS sequence"/>
</dbReference>
<gene>
    <name evidence="1" type="ORF">EV356DRAFT_505568</name>
</gene>
<organism evidence="1 2">
    <name type="scientific">Viridothelium virens</name>
    <name type="common">Speckled blister lichen</name>
    <name type="synonym">Trypethelium virens</name>
    <dbReference type="NCBI Taxonomy" id="1048519"/>
    <lineage>
        <taxon>Eukaryota</taxon>
        <taxon>Fungi</taxon>
        <taxon>Dikarya</taxon>
        <taxon>Ascomycota</taxon>
        <taxon>Pezizomycotina</taxon>
        <taxon>Dothideomycetes</taxon>
        <taxon>Dothideomycetes incertae sedis</taxon>
        <taxon>Trypetheliales</taxon>
        <taxon>Trypetheliaceae</taxon>
        <taxon>Viridothelium</taxon>
    </lineage>
</organism>
<evidence type="ECO:0000313" key="1">
    <source>
        <dbReference type="EMBL" id="KAF2232167.1"/>
    </source>
</evidence>
<dbReference type="EMBL" id="ML991818">
    <property type="protein sequence ID" value="KAF2232167.1"/>
    <property type="molecule type" value="Genomic_DNA"/>
</dbReference>
<accession>A0A6A6H2R1</accession>
<reference evidence="1" key="1">
    <citation type="journal article" date="2020" name="Stud. Mycol.">
        <title>101 Dothideomycetes genomes: a test case for predicting lifestyles and emergence of pathogens.</title>
        <authorList>
            <person name="Haridas S."/>
            <person name="Albert R."/>
            <person name="Binder M."/>
            <person name="Bloem J."/>
            <person name="Labutti K."/>
            <person name="Salamov A."/>
            <person name="Andreopoulos B."/>
            <person name="Baker S."/>
            <person name="Barry K."/>
            <person name="Bills G."/>
            <person name="Bluhm B."/>
            <person name="Cannon C."/>
            <person name="Castanera R."/>
            <person name="Culley D."/>
            <person name="Daum C."/>
            <person name="Ezra D."/>
            <person name="Gonzalez J."/>
            <person name="Henrissat B."/>
            <person name="Kuo A."/>
            <person name="Liang C."/>
            <person name="Lipzen A."/>
            <person name="Lutzoni F."/>
            <person name="Magnuson J."/>
            <person name="Mondo S."/>
            <person name="Nolan M."/>
            <person name="Ohm R."/>
            <person name="Pangilinan J."/>
            <person name="Park H.-J."/>
            <person name="Ramirez L."/>
            <person name="Alfaro M."/>
            <person name="Sun H."/>
            <person name="Tritt A."/>
            <person name="Yoshinaga Y."/>
            <person name="Zwiers L.-H."/>
            <person name="Turgeon B."/>
            <person name="Goodwin S."/>
            <person name="Spatafora J."/>
            <person name="Crous P."/>
            <person name="Grigoriev I."/>
        </authorList>
    </citation>
    <scope>NUCLEOTIDE SEQUENCE</scope>
    <source>
        <strain evidence="1">Tuck. ex Michener</strain>
    </source>
</reference>
<dbReference type="AlphaFoldDB" id="A0A6A6H2R1"/>